<dbReference type="RefSeq" id="XP_002289704.1">
    <property type="nucleotide sequence ID" value="XM_002289668.1"/>
</dbReference>
<accession>B8C1G8</accession>
<gene>
    <name evidence="2" type="ORF">THAPSDRAFT_4295</name>
</gene>
<dbReference type="GeneID" id="7452626"/>
<dbReference type="InParanoid" id="B8C1G8"/>
<proteinExistence type="predicted"/>
<protein>
    <submittedName>
        <fullName evidence="2">Uncharacterized protein</fullName>
    </submittedName>
</protein>
<evidence type="ECO:0000313" key="2">
    <source>
        <dbReference type="EMBL" id="EED93241.1"/>
    </source>
</evidence>
<feature type="compositionally biased region" description="Low complexity" evidence="1">
    <location>
        <begin position="478"/>
        <end position="487"/>
    </location>
</feature>
<feature type="region of interest" description="Disordered" evidence="1">
    <location>
        <begin position="453"/>
        <end position="508"/>
    </location>
</feature>
<feature type="region of interest" description="Disordered" evidence="1">
    <location>
        <begin position="1"/>
        <end position="177"/>
    </location>
</feature>
<dbReference type="AlphaFoldDB" id="B8C1G8"/>
<feature type="compositionally biased region" description="Polar residues" evidence="1">
    <location>
        <begin position="40"/>
        <end position="70"/>
    </location>
</feature>
<sequence length="530" mass="55820">MPTKKKGTSNISGGASVGGVGQSRSTLPQMQMPEHMKVAQSDSLASLSVSGTNGVSGSAGISSAKPTNNTKVDHPRLSPAKALAGGEESADSGSSSVPVPMQQVNENSAEGDKGSGLDSETLQSSNNSTVVVRNTERTDATTQSTNTKLPGSTNGTGISSSDTSPNASPSPPPYTAHLAPHARKLQLQTTHGISPAAASAAAAAAAARAALVNTVGVSAPVLQTKSEQNASSTEKVNDVSMKRPSPSVRDSDQPVADSKVVSAVNNVIALLQTYGQLSYIQLKYNIATQLDEDDNASVDTFQQMLDILVELGAIHVVEQIPETGSSLKTAGEDSGPKRNNLFYRFGDGTPRMDVVLPSDMFDGIRDAGNEVLQIKERINFLKDALRVDDDQAGRGKNTSGSDGLKRKRDEDSSSLETAPKYLQQLLEMHPEIVQDPTYVSALRMFNVEFGKAEEPDVEVEEEKETSMPLGNEQYRRMSTSSVASSSSGGDGSSRKRKRVCQKSNSSPSAIDAIAAAINRVDSPVVNENKD</sequence>
<dbReference type="eggNOG" id="ENOG502TH8W">
    <property type="taxonomic scope" value="Eukaryota"/>
</dbReference>
<organism evidence="2 3">
    <name type="scientific">Thalassiosira pseudonana</name>
    <name type="common">Marine diatom</name>
    <name type="synonym">Cyclotella nana</name>
    <dbReference type="NCBI Taxonomy" id="35128"/>
    <lineage>
        <taxon>Eukaryota</taxon>
        <taxon>Sar</taxon>
        <taxon>Stramenopiles</taxon>
        <taxon>Ochrophyta</taxon>
        <taxon>Bacillariophyta</taxon>
        <taxon>Coscinodiscophyceae</taxon>
        <taxon>Thalassiosirophycidae</taxon>
        <taxon>Thalassiosirales</taxon>
        <taxon>Thalassiosiraceae</taxon>
        <taxon>Thalassiosira</taxon>
    </lineage>
</organism>
<dbReference type="KEGG" id="tps:THAPSDRAFT_4295"/>
<feature type="compositionally biased region" description="Polar residues" evidence="1">
    <location>
        <begin position="118"/>
        <end position="132"/>
    </location>
</feature>
<dbReference type="PaxDb" id="35128-Thaps4295"/>
<feature type="region of interest" description="Disordered" evidence="1">
    <location>
        <begin position="225"/>
        <end position="256"/>
    </location>
</feature>
<feature type="compositionally biased region" description="Low complexity" evidence="1">
    <location>
        <begin position="84"/>
        <end position="96"/>
    </location>
</feature>
<feature type="region of interest" description="Disordered" evidence="1">
    <location>
        <begin position="390"/>
        <end position="415"/>
    </location>
</feature>
<dbReference type="EMBL" id="CM000641">
    <property type="protein sequence ID" value="EED93241.1"/>
    <property type="molecule type" value="Genomic_DNA"/>
</dbReference>
<feature type="compositionally biased region" description="Polar residues" evidence="1">
    <location>
        <begin position="225"/>
        <end position="234"/>
    </location>
</feature>
<dbReference type="HOGENOM" id="CLU_514401_0_0_1"/>
<dbReference type="OMA" id="TWNESIT"/>
<evidence type="ECO:0000313" key="3">
    <source>
        <dbReference type="Proteomes" id="UP000001449"/>
    </source>
</evidence>
<keyword evidence="3" id="KW-1185">Reference proteome</keyword>
<reference evidence="2 3" key="1">
    <citation type="journal article" date="2004" name="Science">
        <title>The genome of the diatom Thalassiosira pseudonana: ecology, evolution, and metabolism.</title>
        <authorList>
            <person name="Armbrust E.V."/>
            <person name="Berges J.A."/>
            <person name="Bowler C."/>
            <person name="Green B.R."/>
            <person name="Martinez D."/>
            <person name="Putnam N.H."/>
            <person name="Zhou S."/>
            <person name="Allen A.E."/>
            <person name="Apt K.E."/>
            <person name="Bechner M."/>
            <person name="Brzezinski M.A."/>
            <person name="Chaal B.K."/>
            <person name="Chiovitti A."/>
            <person name="Davis A.K."/>
            <person name="Demarest M.S."/>
            <person name="Detter J.C."/>
            <person name="Glavina T."/>
            <person name="Goodstein D."/>
            <person name="Hadi M.Z."/>
            <person name="Hellsten U."/>
            <person name="Hildebrand M."/>
            <person name="Jenkins B.D."/>
            <person name="Jurka J."/>
            <person name="Kapitonov V.V."/>
            <person name="Kroger N."/>
            <person name="Lau W.W."/>
            <person name="Lane T.W."/>
            <person name="Larimer F.W."/>
            <person name="Lippmeier J.C."/>
            <person name="Lucas S."/>
            <person name="Medina M."/>
            <person name="Montsant A."/>
            <person name="Obornik M."/>
            <person name="Parker M.S."/>
            <person name="Palenik B."/>
            <person name="Pazour G.J."/>
            <person name="Richardson P.M."/>
            <person name="Rynearson T.A."/>
            <person name="Saito M.A."/>
            <person name="Schwartz D.C."/>
            <person name="Thamatrakoln K."/>
            <person name="Valentin K."/>
            <person name="Vardi A."/>
            <person name="Wilkerson F.P."/>
            <person name="Rokhsar D.S."/>
        </authorList>
    </citation>
    <scope>NUCLEOTIDE SEQUENCE [LARGE SCALE GENOMIC DNA]</scope>
    <source>
        <strain evidence="2 3">CCMP1335</strain>
    </source>
</reference>
<feature type="compositionally biased region" description="Polar residues" evidence="1">
    <location>
        <begin position="140"/>
        <end position="158"/>
    </location>
</feature>
<reference evidence="2 3" key="2">
    <citation type="journal article" date="2008" name="Nature">
        <title>The Phaeodactylum genome reveals the evolutionary history of diatom genomes.</title>
        <authorList>
            <person name="Bowler C."/>
            <person name="Allen A.E."/>
            <person name="Badger J.H."/>
            <person name="Grimwood J."/>
            <person name="Jabbari K."/>
            <person name="Kuo A."/>
            <person name="Maheswari U."/>
            <person name="Martens C."/>
            <person name="Maumus F."/>
            <person name="Otillar R.P."/>
            <person name="Rayko E."/>
            <person name="Salamov A."/>
            <person name="Vandepoele K."/>
            <person name="Beszteri B."/>
            <person name="Gruber A."/>
            <person name="Heijde M."/>
            <person name="Katinka M."/>
            <person name="Mock T."/>
            <person name="Valentin K."/>
            <person name="Verret F."/>
            <person name="Berges J.A."/>
            <person name="Brownlee C."/>
            <person name="Cadoret J.P."/>
            <person name="Chiovitti A."/>
            <person name="Choi C.J."/>
            <person name="Coesel S."/>
            <person name="De Martino A."/>
            <person name="Detter J.C."/>
            <person name="Durkin C."/>
            <person name="Falciatore A."/>
            <person name="Fournet J."/>
            <person name="Haruta M."/>
            <person name="Huysman M.J."/>
            <person name="Jenkins B.D."/>
            <person name="Jiroutova K."/>
            <person name="Jorgensen R.E."/>
            <person name="Joubert Y."/>
            <person name="Kaplan A."/>
            <person name="Kroger N."/>
            <person name="Kroth P.G."/>
            <person name="La Roche J."/>
            <person name="Lindquist E."/>
            <person name="Lommer M."/>
            <person name="Martin-Jezequel V."/>
            <person name="Lopez P.J."/>
            <person name="Lucas S."/>
            <person name="Mangogna M."/>
            <person name="McGinnis K."/>
            <person name="Medlin L.K."/>
            <person name="Montsant A."/>
            <person name="Oudot-Le Secq M.P."/>
            <person name="Napoli C."/>
            <person name="Obornik M."/>
            <person name="Parker M.S."/>
            <person name="Petit J.L."/>
            <person name="Porcel B.M."/>
            <person name="Poulsen N."/>
            <person name="Robison M."/>
            <person name="Rychlewski L."/>
            <person name="Rynearson T.A."/>
            <person name="Schmutz J."/>
            <person name="Shapiro H."/>
            <person name="Siaut M."/>
            <person name="Stanley M."/>
            <person name="Sussman M.R."/>
            <person name="Taylor A.R."/>
            <person name="Vardi A."/>
            <person name="von Dassow P."/>
            <person name="Vyverman W."/>
            <person name="Willis A."/>
            <person name="Wyrwicz L.S."/>
            <person name="Rokhsar D.S."/>
            <person name="Weissenbach J."/>
            <person name="Armbrust E.V."/>
            <person name="Green B.R."/>
            <person name="Van de Peer Y."/>
            <person name="Grigoriev I.V."/>
        </authorList>
    </citation>
    <scope>NUCLEOTIDE SEQUENCE [LARGE SCALE GENOMIC DNA]</scope>
    <source>
        <strain evidence="2 3">CCMP1335</strain>
    </source>
</reference>
<name>B8C1G8_THAPS</name>
<dbReference type="Proteomes" id="UP000001449">
    <property type="component" value="Chromosome 4"/>
</dbReference>
<evidence type="ECO:0000256" key="1">
    <source>
        <dbReference type="SAM" id="MobiDB-lite"/>
    </source>
</evidence>